<dbReference type="RefSeq" id="XP_044557111.1">
    <property type="nucleotide sequence ID" value="XM_044713242.1"/>
</dbReference>
<dbReference type="PROSITE" id="PS50053">
    <property type="entry name" value="UBIQUITIN_2"/>
    <property type="match status" value="1"/>
</dbReference>
<dbReference type="AlphaFoldDB" id="A0A6A5BCI6"/>
<evidence type="ECO:0000313" key="2">
    <source>
        <dbReference type="EMBL" id="KAF0972396.1"/>
    </source>
</evidence>
<dbReference type="VEuPathDB" id="AmoebaDB:FDP41_009299"/>
<dbReference type="CDD" id="cd17039">
    <property type="entry name" value="Ubl_ubiquitin_like"/>
    <property type="match status" value="1"/>
</dbReference>
<feature type="domain" description="Ubiquitin-like" evidence="1">
    <location>
        <begin position="196"/>
        <end position="256"/>
    </location>
</feature>
<protein>
    <recommendedName>
        <fullName evidence="1">Ubiquitin-like domain-containing protein</fullName>
    </recommendedName>
</protein>
<organism evidence="2 3">
    <name type="scientific">Naegleria fowleri</name>
    <name type="common">Brain eating amoeba</name>
    <dbReference type="NCBI Taxonomy" id="5763"/>
    <lineage>
        <taxon>Eukaryota</taxon>
        <taxon>Discoba</taxon>
        <taxon>Heterolobosea</taxon>
        <taxon>Tetramitia</taxon>
        <taxon>Eutetramitia</taxon>
        <taxon>Vahlkampfiidae</taxon>
        <taxon>Naegleria</taxon>
    </lineage>
</organism>
<reference evidence="2 3" key="1">
    <citation type="journal article" date="2019" name="Sci. Rep.">
        <title>Nanopore sequencing improves the draft genome of the human pathogenic amoeba Naegleria fowleri.</title>
        <authorList>
            <person name="Liechti N."/>
            <person name="Schurch N."/>
            <person name="Bruggmann R."/>
            <person name="Wittwer M."/>
        </authorList>
    </citation>
    <scope>NUCLEOTIDE SEQUENCE [LARGE SCALE GENOMIC DNA]</scope>
    <source>
        <strain evidence="2 3">ATCC 30894</strain>
    </source>
</reference>
<dbReference type="OrthoDB" id="10414494at2759"/>
<sequence length="256" mass="29163">MSKRSFGNYSSGDQAFHHFVISSMCKTEPDFVPQFPILLSTSDQSYCTLTNDYESNFKKKKFSTISDSVIPSPPCNSAFSSTTNTLFLQTLNNSSNNCNIFPPKTNHQQIENVNIIEDDDAKHHQEQHSMEDDEVTFTFTTSCNDTNLYRHRKHLQHIEYLRATVINQEINKNVINFQVKGVSGQTICFNQVDIERSTLLELQQIVYQQIGIPIQKQRLVLKGRIIPFTNNTTRLSEIPGIENNCTFQLVCALKGG</sequence>
<dbReference type="Gene3D" id="3.10.20.90">
    <property type="entry name" value="Phosphatidylinositol 3-kinase Catalytic Subunit, Chain A, domain 1"/>
    <property type="match status" value="1"/>
</dbReference>
<dbReference type="SUPFAM" id="SSF54236">
    <property type="entry name" value="Ubiquitin-like"/>
    <property type="match status" value="1"/>
</dbReference>
<evidence type="ECO:0000259" key="1">
    <source>
        <dbReference type="PROSITE" id="PS50053"/>
    </source>
</evidence>
<dbReference type="InterPro" id="IPR029071">
    <property type="entry name" value="Ubiquitin-like_domsf"/>
</dbReference>
<dbReference type="Proteomes" id="UP000444721">
    <property type="component" value="Unassembled WGS sequence"/>
</dbReference>
<dbReference type="Pfam" id="PF00240">
    <property type="entry name" value="ubiquitin"/>
    <property type="match status" value="1"/>
</dbReference>
<comment type="caution">
    <text evidence="2">The sequence shown here is derived from an EMBL/GenBank/DDBJ whole genome shotgun (WGS) entry which is preliminary data.</text>
</comment>
<gene>
    <name evidence="2" type="ORF">FDP41_009299</name>
</gene>
<dbReference type="InterPro" id="IPR000626">
    <property type="entry name" value="Ubiquitin-like_dom"/>
</dbReference>
<name>A0A6A5BCI6_NAEFO</name>
<keyword evidence="3" id="KW-1185">Reference proteome</keyword>
<evidence type="ECO:0000313" key="3">
    <source>
        <dbReference type="Proteomes" id="UP000444721"/>
    </source>
</evidence>
<proteinExistence type="predicted"/>
<dbReference type="VEuPathDB" id="AmoebaDB:NF0048480"/>
<dbReference type="GeneID" id="68116516"/>
<dbReference type="EMBL" id="VFQX01000068">
    <property type="protein sequence ID" value="KAF0972396.1"/>
    <property type="molecule type" value="Genomic_DNA"/>
</dbReference>
<accession>A0A6A5BCI6</accession>